<dbReference type="SUPFAM" id="SSF158573">
    <property type="entry name" value="GINS helical bundle-like"/>
    <property type="match status" value="1"/>
</dbReference>
<keyword evidence="6" id="KW-0812">Transmembrane</keyword>
<dbReference type="InterPro" id="IPR036224">
    <property type="entry name" value="GINS_bundle-like_dom_sf"/>
</dbReference>
<dbReference type="PANTHER" id="PTHR12772:SF0">
    <property type="entry name" value="DNA REPLICATION COMPLEX GINS PROTEIN PSF2"/>
    <property type="match status" value="1"/>
</dbReference>
<dbReference type="Proteomes" id="UP000583944">
    <property type="component" value="Unassembled WGS sequence"/>
</dbReference>
<feature type="transmembrane region" description="Helical" evidence="6">
    <location>
        <begin position="62"/>
        <end position="80"/>
    </location>
</feature>
<evidence type="ECO:0000313" key="10">
    <source>
        <dbReference type="Proteomes" id="UP000583944"/>
    </source>
</evidence>
<evidence type="ECO:0000256" key="1">
    <source>
        <dbReference type="ARBA" id="ARBA00004123"/>
    </source>
</evidence>
<dbReference type="Pfam" id="PF25005">
    <property type="entry name" value="PSF2_N"/>
    <property type="match status" value="1"/>
</dbReference>
<sequence>MRQPCILRYYWELNMGPWRGMWGKKRAHRFCLVSSLMFILYIYMYLFFFFPLFRYLIIDINAYMYVCSLLLFSSLFFSFWSAMSTVSSATATNGVGIHFDNDAAAVAAVGGGVPVGRGGGSSSFTAYHFASFAAMEVTVIIVPRFTMPRVLTAFGGRYGPFAPNYPVELPLWLALHIRQTDTCTINPPPFMTISYLRNVVEKEKENEATFEALPFYFFEVVKKLCENSAAAEDVPHVAEVIRLVGEIKAIRWQKLQRSMAVFEAEGSPVYIPGIKLTNIVNNELEYLRRSFSKVLQQAAEMKRRREQLIGGAVEGMTPIRPSRGAPSTPASSSAAVDARMSTHSGIDGSFITSTAEDTTAPTATLHGAEQQSVSSQGPTTTASSAMEPTEALTTATESIASPPVKKRRTLRQT</sequence>
<name>A0A7J6XVB7_TRYCR</name>
<dbReference type="InterPro" id="IPR021151">
    <property type="entry name" value="GINS_A"/>
</dbReference>
<evidence type="ECO:0008006" key="11">
    <source>
        <dbReference type="Google" id="ProtNLM"/>
    </source>
</evidence>
<accession>A0A7J6XVB7</accession>
<dbReference type="InterPro" id="IPR056784">
    <property type="entry name" value="PSF2_N"/>
</dbReference>
<dbReference type="VEuPathDB" id="TriTrypDB:ECC02_008688"/>
<keyword evidence="6" id="KW-0472">Membrane</keyword>
<feature type="compositionally biased region" description="Low complexity" evidence="5">
    <location>
        <begin position="321"/>
        <end position="338"/>
    </location>
</feature>
<keyword evidence="4" id="KW-0539">Nucleus</keyword>
<evidence type="ECO:0000256" key="4">
    <source>
        <dbReference type="ARBA" id="ARBA00023242"/>
    </source>
</evidence>
<dbReference type="Gene3D" id="3.40.5.50">
    <property type="match status" value="1"/>
</dbReference>
<dbReference type="GO" id="GO:0000811">
    <property type="term" value="C:GINS complex"/>
    <property type="evidence" value="ECO:0007669"/>
    <property type="project" value="TreeGrafter"/>
</dbReference>
<feature type="region of interest" description="Disordered" evidence="5">
    <location>
        <begin position="365"/>
        <end position="413"/>
    </location>
</feature>
<feature type="domain" description="DNA replication complex GINS protein PSF2 N-terminal" evidence="8">
    <location>
        <begin position="131"/>
        <end position="185"/>
    </location>
</feature>
<evidence type="ECO:0000259" key="8">
    <source>
        <dbReference type="Pfam" id="PF25005"/>
    </source>
</evidence>
<evidence type="ECO:0000259" key="7">
    <source>
        <dbReference type="Pfam" id="PF05916"/>
    </source>
</evidence>
<protein>
    <recommendedName>
        <fullName evidence="11">GINS subunit domain-containing protein</fullName>
    </recommendedName>
</protein>
<keyword evidence="3" id="KW-0235">DNA replication</keyword>
<dbReference type="GO" id="GO:0006260">
    <property type="term" value="P:DNA replication"/>
    <property type="evidence" value="ECO:0007669"/>
    <property type="project" value="UniProtKB-KW"/>
</dbReference>
<feature type="compositionally biased region" description="Basic residues" evidence="5">
    <location>
        <begin position="404"/>
        <end position="413"/>
    </location>
</feature>
<dbReference type="AlphaFoldDB" id="A0A7J6XVB7"/>
<evidence type="ECO:0000313" key="9">
    <source>
        <dbReference type="EMBL" id="KAF5218382.1"/>
    </source>
</evidence>
<feature type="region of interest" description="Disordered" evidence="5">
    <location>
        <begin position="310"/>
        <end position="339"/>
    </location>
</feature>
<dbReference type="VEuPathDB" id="TriTrypDB:BCY84_11693"/>
<dbReference type="EMBL" id="JABDHM010000098">
    <property type="protein sequence ID" value="KAF5218382.1"/>
    <property type="molecule type" value="Genomic_DNA"/>
</dbReference>
<dbReference type="InterPro" id="IPR007257">
    <property type="entry name" value="GINS_Psf2"/>
</dbReference>
<evidence type="ECO:0000256" key="6">
    <source>
        <dbReference type="SAM" id="Phobius"/>
    </source>
</evidence>
<reference evidence="9 10" key="1">
    <citation type="journal article" date="2019" name="Genome Biol. Evol.">
        <title>Nanopore Sequencing Significantly Improves Genome Assembly of the Protozoan Parasite Trypanosoma cruzi.</title>
        <authorList>
            <person name="Diaz-Viraque F."/>
            <person name="Pita S."/>
            <person name="Greif G."/>
            <person name="de Souza R.C.M."/>
            <person name="Iraola G."/>
            <person name="Robello C."/>
        </authorList>
    </citation>
    <scope>NUCLEOTIDE SEQUENCE [LARGE SCALE GENOMIC DNA]</scope>
    <source>
        <strain evidence="9 10">Berenice</strain>
    </source>
</reference>
<feature type="domain" description="GINS subunit" evidence="7">
    <location>
        <begin position="191"/>
        <end position="298"/>
    </location>
</feature>
<gene>
    <name evidence="9" type="ORF">ECC02_008688</name>
</gene>
<evidence type="ECO:0000256" key="5">
    <source>
        <dbReference type="SAM" id="MobiDB-lite"/>
    </source>
</evidence>
<feature type="compositionally biased region" description="Polar residues" evidence="5">
    <location>
        <begin position="369"/>
        <end position="399"/>
    </location>
</feature>
<comment type="subcellular location">
    <subcellularLocation>
        <location evidence="1">Nucleus</location>
    </subcellularLocation>
</comment>
<dbReference type="CDD" id="cd21694">
    <property type="entry name" value="GINS_B_Psf2"/>
    <property type="match status" value="1"/>
</dbReference>
<proteinExistence type="inferred from homology"/>
<feature type="transmembrane region" description="Helical" evidence="6">
    <location>
        <begin position="30"/>
        <end position="50"/>
    </location>
</feature>
<dbReference type="PANTHER" id="PTHR12772">
    <property type="entry name" value="DNA REPLICATION COMPLEX GINS PROTEIN PSF2"/>
    <property type="match status" value="1"/>
</dbReference>
<comment type="similarity">
    <text evidence="2">Belongs to the GINS2/PSF2 family.</text>
</comment>
<comment type="caution">
    <text evidence="9">The sequence shown here is derived from an EMBL/GenBank/DDBJ whole genome shotgun (WGS) entry which is preliminary data.</text>
</comment>
<evidence type="ECO:0000256" key="3">
    <source>
        <dbReference type="ARBA" id="ARBA00022705"/>
    </source>
</evidence>
<dbReference type="GO" id="GO:0000727">
    <property type="term" value="P:double-strand break repair via break-induced replication"/>
    <property type="evidence" value="ECO:0007669"/>
    <property type="project" value="TreeGrafter"/>
</dbReference>
<dbReference type="SUPFAM" id="SSF160059">
    <property type="entry name" value="PriA/YqbF domain"/>
    <property type="match status" value="1"/>
</dbReference>
<evidence type="ECO:0000256" key="2">
    <source>
        <dbReference type="ARBA" id="ARBA00010565"/>
    </source>
</evidence>
<dbReference type="CDD" id="cd11712">
    <property type="entry name" value="GINS_A_psf2"/>
    <property type="match status" value="1"/>
</dbReference>
<dbReference type="Pfam" id="PF05916">
    <property type="entry name" value="Sld5"/>
    <property type="match status" value="1"/>
</dbReference>
<organism evidence="9 10">
    <name type="scientific">Trypanosoma cruzi</name>
    <dbReference type="NCBI Taxonomy" id="5693"/>
    <lineage>
        <taxon>Eukaryota</taxon>
        <taxon>Discoba</taxon>
        <taxon>Euglenozoa</taxon>
        <taxon>Kinetoplastea</taxon>
        <taxon>Metakinetoplastina</taxon>
        <taxon>Trypanosomatida</taxon>
        <taxon>Trypanosomatidae</taxon>
        <taxon>Trypanosoma</taxon>
        <taxon>Schizotrypanum</taxon>
    </lineage>
</organism>
<keyword evidence="6" id="KW-1133">Transmembrane helix</keyword>
<dbReference type="Gene3D" id="1.20.58.1020">
    <property type="match status" value="1"/>
</dbReference>